<evidence type="ECO:0000313" key="3">
    <source>
        <dbReference type="EMBL" id="KAJ8297687.1"/>
    </source>
</evidence>
<dbReference type="InterPro" id="IPR040350">
    <property type="entry name" value="TMEM272"/>
</dbReference>
<protein>
    <submittedName>
        <fullName evidence="3">Uncharacterized protein</fullName>
    </submittedName>
</protein>
<feature type="region of interest" description="Disordered" evidence="1">
    <location>
        <begin position="1"/>
        <end position="57"/>
    </location>
</feature>
<dbReference type="PANTHER" id="PTHR33444">
    <property type="entry name" value="SI:DKEY-19B23.12-RELATED"/>
    <property type="match status" value="1"/>
</dbReference>
<dbReference type="PANTHER" id="PTHR33444:SF7">
    <property type="entry name" value="TRANSMEMBRANE PROTEIN 272"/>
    <property type="match status" value="1"/>
</dbReference>
<keyword evidence="2" id="KW-0472">Membrane</keyword>
<keyword evidence="4" id="KW-1185">Reference proteome</keyword>
<keyword evidence="2" id="KW-0812">Transmembrane</keyword>
<keyword evidence="2" id="KW-1133">Transmembrane helix</keyword>
<comment type="caution">
    <text evidence="3">The sequence shown here is derived from an EMBL/GenBank/DDBJ whole genome shotgun (WGS) entry which is preliminary data.</text>
</comment>
<reference evidence="3 4" key="1">
    <citation type="submission" date="2022-12" db="EMBL/GenBank/DDBJ databases">
        <title>Chromosome-level genome of Tegillarca granosa.</title>
        <authorList>
            <person name="Kim J."/>
        </authorList>
    </citation>
    <scope>NUCLEOTIDE SEQUENCE [LARGE SCALE GENOMIC DNA]</scope>
    <source>
        <strain evidence="3">Teg-2019</strain>
        <tissue evidence="3">Adductor muscle</tissue>
    </source>
</reference>
<feature type="transmembrane region" description="Helical" evidence="2">
    <location>
        <begin position="134"/>
        <end position="155"/>
    </location>
</feature>
<dbReference type="EMBL" id="JARBDR010000923">
    <property type="protein sequence ID" value="KAJ8297687.1"/>
    <property type="molecule type" value="Genomic_DNA"/>
</dbReference>
<feature type="transmembrane region" description="Helical" evidence="2">
    <location>
        <begin position="262"/>
        <end position="289"/>
    </location>
</feature>
<feature type="transmembrane region" description="Helical" evidence="2">
    <location>
        <begin position="221"/>
        <end position="242"/>
    </location>
</feature>
<name>A0ABQ9E295_TEGGR</name>
<accession>A0ABQ9E295</accession>
<organism evidence="3 4">
    <name type="scientific">Tegillarca granosa</name>
    <name type="common">Malaysian cockle</name>
    <name type="synonym">Anadara granosa</name>
    <dbReference type="NCBI Taxonomy" id="220873"/>
    <lineage>
        <taxon>Eukaryota</taxon>
        <taxon>Metazoa</taxon>
        <taxon>Spiralia</taxon>
        <taxon>Lophotrochozoa</taxon>
        <taxon>Mollusca</taxon>
        <taxon>Bivalvia</taxon>
        <taxon>Autobranchia</taxon>
        <taxon>Pteriomorphia</taxon>
        <taxon>Arcoida</taxon>
        <taxon>Arcoidea</taxon>
        <taxon>Arcidae</taxon>
        <taxon>Tegillarca</taxon>
    </lineage>
</organism>
<evidence type="ECO:0000256" key="1">
    <source>
        <dbReference type="SAM" id="MobiDB-lite"/>
    </source>
</evidence>
<dbReference type="Proteomes" id="UP001217089">
    <property type="component" value="Unassembled WGS sequence"/>
</dbReference>
<evidence type="ECO:0000313" key="4">
    <source>
        <dbReference type="Proteomes" id="UP001217089"/>
    </source>
</evidence>
<evidence type="ECO:0000256" key="2">
    <source>
        <dbReference type="SAM" id="Phobius"/>
    </source>
</evidence>
<feature type="compositionally biased region" description="Low complexity" evidence="1">
    <location>
        <begin position="25"/>
        <end position="41"/>
    </location>
</feature>
<feature type="transmembrane region" description="Helical" evidence="2">
    <location>
        <begin position="167"/>
        <end position="187"/>
    </location>
</feature>
<sequence>MSLLTRKGTIIRANRGSGKRRSLRRQTSSGSNRTGSTSSRSSRARETPSVSGIKKEEKAYVHASPARSVASTVVSFDDEKQLCNTSIDWRGTRTVTEPPPNYGTLILQIQEANKEAEDTCDFLYRSTKIVCNTLFVTVLVGVLTALPIAMMSVGVKYLSDCPKEPNVPVYLLVGGCFGMLKLLSTLWHNIQIRRNEDADVFYDAHESEGAFASRTYKMMDIILSLFLFAWLIVGTYWVFRIWEPHYKQLLHEPSDWCDRSVYMFAVYQIIGCYSYLCIVFIYLLCLAIFHKCSSPYDS</sequence>
<gene>
    <name evidence="3" type="ORF">KUTeg_024218</name>
</gene>
<proteinExistence type="predicted"/>